<dbReference type="InterPro" id="IPR002401">
    <property type="entry name" value="Cyt_P450_E_grp-I"/>
</dbReference>
<keyword evidence="3 7" id="KW-0560">Oxidoreductase</keyword>
<dbReference type="PROSITE" id="PS00086">
    <property type="entry name" value="CYTOCHROME_P450"/>
    <property type="match status" value="1"/>
</dbReference>
<gene>
    <name evidence="9" type="ORF">jhhlp_004869</name>
</gene>
<dbReference type="PRINTS" id="PR00385">
    <property type="entry name" value="P450"/>
</dbReference>
<keyword evidence="10" id="KW-1185">Reference proteome</keyword>
<keyword evidence="8" id="KW-0472">Membrane</keyword>
<feature type="binding site" description="axial binding residue" evidence="6">
    <location>
        <position position="460"/>
    </location>
    <ligand>
        <name>heme</name>
        <dbReference type="ChEBI" id="CHEBI:30413"/>
    </ligand>
    <ligandPart>
        <name>Fe</name>
        <dbReference type="ChEBI" id="CHEBI:18248"/>
    </ligandPart>
</feature>
<protein>
    <recommendedName>
        <fullName evidence="11">Cytochrome P450</fullName>
    </recommendedName>
</protein>
<name>A0A2N3N7R5_9PEZI</name>
<accession>A0A2N3N7R5</accession>
<evidence type="ECO:0000256" key="1">
    <source>
        <dbReference type="ARBA" id="ARBA00010617"/>
    </source>
</evidence>
<dbReference type="InterPro" id="IPR036396">
    <property type="entry name" value="Cyt_P450_sf"/>
</dbReference>
<reference evidence="9 10" key="1">
    <citation type="journal article" date="2017" name="G3 (Bethesda)">
        <title>First Draft Genome Sequence of the Pathogenic Fungus Lomentospora prolificans (Formerly Scedosporium prolificans).</title>
        <authorList>
            <person name="Luo R."/>
            <person name="Zimin A."/>
            <person name="Workman R."/>
            <person name="Fan Y."/>
            <person name="Pertea G."/>
            <person name="Grossman N."/>
            <person name="Wear M.P."/>
            <person name="Jia B."/>
            <person name="Miller H."/>
            <person name="Casadevall A."/>
            <person name="Timp W."/>
            <person name="Zhang S.X."/>
            <person name="Salzberg S.L."/>
        </authorList>
    </citation>
    <scope>NUCLEOTIDE SEQUENCE [LARGE SCALE GENOMIC DNA]</scope>
    <source>
        <strain evidence="9 10">JHH-5317</strain>
    </source>
</reference>
<dbReference type="OrthoDB" id="1103324at2759"/>
<feature type="transmembrane region" description="Helical" evidence="8">
    <location>
        <begin position="6"/>
        <end position="28"/>
    </location>
</feature>
<dbReference type="Proteomes" id="UP000233524">
    <property type="component" value="Unassembled WGS sequence"/>
</dbReference>
<keyword evidence="2 6" id="KW-0479">Metal-binding</keyword>
<evidence type="ECO:0000256" key="8">
    <source>
        <dbReference type="SAM" id="Phobius"/>
    </source>
</evidence>
<dbReference type="GO" id="GO:0005506">
    <property type="term" value="F:iron ion binding"/>
    <property type="evidence" value="ECO:0007669"/>
    <property type="project" value="InterPro"/>
</dbReference>
<evidence type="ECO:0000256" key="2">
    <source>
        <dbReference type="ARBA" id="ARBA00022723"/>
    </source>
</evidence>
<evidence type="ECO:0000313" key="9">
    <source>
        <dbReference type="EMBL" id="PKS08486.1"/>
    </source>
</evidence>
<dbReference type="EMBL" id="NLAX01000095">
    <property type="protein sequence ID" value="PKS08486.1"/>
    <property type="molecule type" value="Genomic_DNA"/>
</dbReference>
<dbReference type="CDD" id="cd11065">
    <property type="entry name" value="CYP64-like"/>
    <property type="match status" value="1"/>
</dbReference>
<sequence>MLSQSMPTASLAASAVIVLAAIVFRYLLSTRRPKDFPPGPPTILGIGNLHQIPLKQPFRKFHEWSKTYGDIIGLKVGPANVVILHSPEYVRELFENRGAIYSGRPYSYIPSEHVYGEHGDKHILNVQNGLFLRRWRAAVSYLVGPVGLKRSLRIQEVTAATLVYRLLDTKNYQDSLDQIKHWALSTPLLAITGQRLEDRGQAFSDRFFEAQHKWLELLEPGNSPPVDFFPFLRWVPEAFAGWKTKARYVREYMLDEYFSYLDTAKKLQADRESHLASQASPSLMTKILEDGDGDKNGGKAFTDAEVAYLGGGLLDAAIDTTWATLMNAIMLLAAHPEIQQRAFEEVSKVCPARAPSADDMERLPYIRACMLETFRLRPPAPNGLPHVLDRDDTFNGYKIPKGTTVLANVWGIQRNEEEYNDPEAFQPERYILHPLGLRPGIEASPGRKATYTFGAGRRICPGEQFAENSVILMLSKLLWAYQIVAPEQLNIAVEIGFTTGLVLAPKPFNVKFVLRDEAKRQPIIADYNNSVLSETAPELHDTR</sequence>
<evidence type="ECO:0000256" key="7">
    <source>
        <dbReference type="RuleBase" id="RU000461"/>
    </source>
</evidence>
<proteinExistence type="inferred from homology"/>
<dbReference type="STRING" id="41688.A0A2N3N7R5"/>
<dbReference type="AlphaFoldDB" id="A0A2N3N7R5"/>
<keyword evidence="6 7" id="KW-0349">Heme</keyword>
<dbReference type="InterPro" id="IPR017972">
    <property type="entry name" value="Cyt_P450_CS"/>
</dbReference>
<comment type="cofactor">
    <cofactor evidence="6">
        <name>heme</name>
        <dbReference type="ChEBI" id="CHEBI:30413"/>
    </cofactor>
</comment>
<evidence type="ECO:0000256" key="5">
    <source>
        <dbReference type="ARBA" id="ARBA00023033"/>
    </source>
</evidence>
<comment type="caution">
    <text evidence="9">The sequence shown here is derived from an EMBL/GenBank/DDBJ whole genome shotgun (WGS) entry which is preliminary data.</text>
</comment>
<evidence type="ECO:0000256" key="6">
    <source>
        <dbReference type="PIRSR" id="PIRSR602401-1"/>
    </source>
</evidence>
<dbReference type="Gene3D" id="1.10.630.10">
    <property type="entry name" value="Cytochrome P450"/>
    <property type="match status" value="1"/>
</dbReference>
<dbReference type="VEuPathDB" id="FungiDB:jhhlp_004869"/>
<dbReference type="PANTHER" id="PTHR46300">
    <property type="entry name" value="P450, PUTATIVE (EUROFUNG)-RELATED-RELATED"/>
    <property type="match status" value="1"/>
</dbReference>
<evidence type="ECO:0000313" key="10">
    <source>
        <dbReference type="Proteomes" id="UP000233524"/>
    </source>
</evidence>
<keyword evidence="5 7" id="KW-0503">Monooxygenase</keyword>
<dbReference type="SUPFAM" id="SSF48264">
    <property type="entry name" value="Cytochrome P450"/>
    <property type="match status" value="1"/>
</dbReference>
<comment type="similarity">
    <text evidence="1 7">Belongs to the cytochrome P450 family.</text>
</comment>
<dbReference type="InterPro" id="IPR001128">
    <property type="entry name" value="Cyt_P450"/>
</dbReference>
<dbReference type="InterPro" id="IPR050364">
    <property type="entry name" value="Cytochrome_P450_fung"/>
</dbReference>
<dbReference type="Pfam" id="PF00067">
    <property type="entry name" value="p450"/>
    <property type="match status" value="1"/>
</dbReference>
<dbReference type="GO" id="GO:0020037">
    <property type="term" value="F:heme binding"/>
    <property type="evidence" value="ECO:0007669"/>
    <property type="project" value="InterPro"/>
</dbReference>
<evidence type="ECO:0008006" key="11">
    <source>
        <dbReference type="Google" id="ProtNLM"/>
    </source>
</evidence>
<evidence type="ECO:0000256" key="4">
    <source>
        <dbReference type="ARBA" id="ARBA00023004"/>
    </source>
</evidence>
<organism evidence="9 10">
    <name type="scientific">Lomentospora prolificans</name>
    <dbReference type="NCBI Taxonomy" id="41688"/>
    <lineage>
        <taxon>Eukaryota</taxon>
        <taxon>Fungi</taxon>
        <taxon>Dikarya</taxon>
        <taxon>Ascomycota</taxon>
        <taxon>Pezizomycotina</taxon>
        <taxon>Sordariomycetes</taxon>
        <taxon>Hypocreomycetidae</taxon>
        <taxon>Microascales</taxon>
        <taxon>Microascaceae</taxon>
        <taxon>Lomentospora</taxon>
    </lineage>
</organism>
<dbReference type="GO" id="GO:0016705">
    <property type="term" value="F:oxidoreductase activity, acting on paired donors, with incorporation or reduction of molecular oxygen"/>
    <property type="evidence" value="ECO:0007669"/>
    <property type="project" value="InterPro"/>
</dbReference>
<keyword evidence="8" id="KW-1133">Transmembrane helix</keyword>
<evidence type="ECO:0000256" key="3">
    <source>
        <dbReference type="ARBA" id="ARBA00023002"/>
    </source>
</evidence>
<dbReference type="GO" id="GO:0004497">
    <property type="term" value="F:monooxygenase activity"/>
    <property type="evidence" value="ECO:0007669"/>
    <property type="project" value="UniProtKB-KW"/>
</dbReference>
<keyword evidence="8" id="KW-0812">Transmembrane</keyword>
<dbReference type="PRINTS" id="PR00463">
    <property type="entry name" value="EP450I"/>
</dbReference>
<keyword evidence="4 6" id="KW-0408">Iron</keyword>
<dbReference type="PANTHER" id="PTHR46300:SF2">
    <property type="entry name" value="CYTOCHROME P450 MONOOXYGENASE ALNH-RELATED"/>
    <property type="match status" value="1"/>
</dbReference>
<dbReference type="InParanoid" id="A0A2N3N7R5"/>